<keyword evidence="1" id="KW-1133">Transmembrane helix</keyword>
<sequence length="151" mass="15304">MSLTDTGVSHEQTASRASRRTRRMVIVGALAIVLVAGLVLVGAKTNGARSGALVAGTMSCSPSGSTTSVTLKWKDDVDRSAGAPNAGTFTVTPTTGDASAQSGIAGKVASDEYSVSFTGTRKFSWAFSVSFTGSAPRSSAIVYVATFSCPA</sequence>
<keyword evidence="1" id="KW-0812">Transmembrane</keyword>
<proteinExistence type="predicted"/>
<keyword evidence="1" id="KW-0472">Membrane</keyword>
<dbReference type="AlphaFoldDB" id="A0A6J7QZL7"/>
<dbReference type="EMBL" id="CAFBPU010000003">
    <property type="protein sequence ID" value="CAB5019762.1"/>
    <property type="molecule type" value="Genomic_DNA"/>
</dbReference>
<reference evidence="2" key="1">
    <citation type="submission" date="2020-05" db="EMBL/GenBank/DDBJ databases">
        <authorList>
            <person name="Chiriac C."/>
            <person name="Salcher M."/>
            <person name="Ghai R."/>
            <person name="Kavagutti S V."/>
        </authorList>
    </citation>
    <scope>NUCLEOTIDE SEQUENCE</scope>
</reference>
<gene>
    <name evidence="2" type="ORF">UFOPK4150_00171</name>
</gene>
<feature type="transmembrane region" description="Helical" evidence="1">
    <location>
        <begin position="24"/>
        <end position="43"/>
    </location>
</feature>
<accession>A0A6J7QZL7</accession>
<evidence type="ECO:0000313" key="2">
    <source>
        <dbReference type="EMBL" id="CAB5019762.1"/>
    </source>
</evidence>
<organism evidence="2">
    <name type="scientific">freshwater metagenome</name>
    <dbReference type="NCBI Taxonomy" id="449393"/>
    <lineage>
        <taxon>unclassified sequences</taxon>
        <taxon>metagenomes</taxon>
        <taxon>ecological metagenomes</taxon>
    </lineage>
</organism>
<name>A0A6J7QZL7_9ZZZZ</name>
<protein>
    <submittedName>
        <fullName evidence="2">Unannotated protein</fullName>
    </submittedName>
</protein>
<evidence type="ECO:0000256" key="1">
    <source>
        <dbReference type="SAM" id="Phobius"/>
    </source>
</evidence>